<organism evidence="1 2">
    <name type="scientific">Hyalomma asiaticum</name>
    <name type="common">Tick</name>
    <dbReference type="NCBI Taxonomy" id="266040"/>
    <lineage>
        <taxon>Eukaryota</taxon>
        <taxon>Metazoa</taxon>
        <taxon>Ecdysozoa</taxon>
        <taxon>Arthropoda</taxon>
        <taxon>Chelicerata</taxon>
        <taxon>Arachnida</taxon>
        <taxon>Acari</taxon>
        <taxon>Parasitiformes</taxon>
        <taxon>Ixodida</taxon>
        <taxon>Ixodoidea</taxon>
        <taxon>Ixodidae</taxon>
        <taxon>Hyalomminae</taxon>
        <taxon>Hyalomma</taxon>
    </lineage>
</organism>
<accession>A0ACB7TFD9</accession>
<evidence type="ECO:0000313" key="1">
    <source>
        <dbReference type="EMBL" id="KAH6944092.1"/>
    </source>
</evidence>
<reference evidence="1" key="1">
    <citation type="submission" date="2020-05" db="EMBL/GenBank/DDBJ databases">
        <title>Large-scale comparative analyses of tick genomes elucidate their genetic diversity and vector capacities.</title>
        <authorList>
            <person name="Jia N."/>
            <person name="Wang J."/>
            <person name="Shi W."/>
            <person name="Du L."/>
            <person name="Sun Y."/>
            <person name="Zhan W."/>
            <person name="Jiang J."/>
            <person name="Wang Q."/>
            <person name="Zhang B."/>
            <person name="Ji P."/>
            <person name="Sakyi L.B."/>
            <person name="Cui X."/>
            <person name="Yuan T."/>
            <person name="Jiang B."/>
            <person name="Yang W."/>
            <person name="Lam T.T.-Y."/>
            <person name="Chang Q."/>
            <person name="Ding S."/>
            <person name="Wang X."/>
            <person name="Zhu J."/>
            <person name="Ruan X."/>
            <person name="Zhao L."/>
            <person name="Wei J."/>
            <person name="Que T."/>
            <person name="Du C."/>
            <person name="Cheng J."/>
            <person name="Dai P."/>
            <person name="Han X."/>
            <person name="Huang E."/>
            <person name="Gao Y."/>
            <person name="Liu J."/>
            <person name="Shao H."/>
            <person name="Ye R."/>
            <person name="Li L."/>
            <person name="Wei W."/>
            <person name="Wang X."/>
            <person name="Wang C."/>
            <person name="Yang T."/>
            <person name="Huo Q."/>
            <person name="Li W."/>
            <person name="Guo W."/>
            <person name="Chen H."/>
            <person name="Zhou L."/>
            <person name="Ni X."/>
            <person name="Tian J."/>
            <person name="Zhou Y."/>
            <person name="Sheng Y."/>
            <person name="Liu T."/>
            <person name="Pan Y."/>
            <person name="Xia L."/>
            <person name="Li J."/>
            <person name="Zhao F."/>
            <person name="Cao W."/>
        </authorList>
    </citation>
    <scope>NUCLEOTIDE SEQUENCE</scope>
    <source>
        <strain evidence="1">Hyas-2018</strain>
    </source>
</reference>
<dbReference type="Proteomes" id="UP000821845">
    <property type="component" value="Chromosome 1"/>
</dbReference>
<keyword evidence="2" id="KW-1185">Reference proteome</keyword>
<evidence type="ECO:0000313" key="2">
    <source>
        <dbReference type="Proteomes" id="UP000821845"/>
    </source>
</evidence>
<proteinExistence type="predicted"/>
<name>A0ACB7TFD9_HYAAI</name>
<protein>
    <submittedName>
        <fullName evidence="1">Uncharacterized protein</fullName>
    </submittedName>
</protein>
<gene>
    <name evidence="1" type="ORF">HPB50_001908</name>
</gene>
<dbReference type="EMBL" id="CM023481">
    <property type="protein sequence ID" value="KAH6944092.1"/>
    <property type="molecule type" value="Genomic_DNA"/>
</dbReference>
<comment type="caution">
    <text evidence="1">The sequence shown here is derived from an EMBL/GenBank/DDBJ whole genome shotgun (WGS) entry which is preliminary data.</text>
</comment>
<sequence length="195" mass="21625">MTPRLSRNTARRQGGWQLRRQDRGSNEWTPPEGQVVETEERGGRAQRKPATRTHEKGRWCSRARGPAGEEIAPLFSAEAFQEQVEGPTDRAAAAVPVCKPSANARALVCAANCLGRLLQVPFGRLLPTDRETRHRSPALLRRTSSTASRWLLRETTARAGAPDSVPSVLGGGRGLQTPNDTWRNPDRRKVYAREQ</sequence>